<name>A0AA35ZZF9_LACSI</name>
<protein>
    <recommendedName>
        <fullName evidence="5">BZIP domain-containing protein</fullName>
    </recommendedName>
</protein>
<dbReference type="GO" id="GO:0005634">
    <property type="term" value="C:nucleus"/>
    <property type="evidence" value="ECO:0007669"/>
    <property type="project" value="TreeGrafter"/>
</dbReference>
<dbReference type="GO" id="GO:0003700">
    <property type="term" value="F:DNA-binding transcription factor activity"/>
    <property type="evidence" value="ECO:0007669"/>
    <property type="project" value="InterPro"/>
</dbReference>
<organism evidence="6 7">
    <name type="scientific">Lactuca saligna</name>
    <name type="common">Willowleaf lettuce</name>
    <dbReference type="NCBI Taxonomy" id="75948"/>
    <lineage>
        <taxon>Eukaryota</taxon>
        <taxon>Viridiplantae</taxon>
        <taxon>Streptophyta</taxon>
        <taxon>Embryophyta</taxon>
        <taxon>Tracheophyta</taxon>
        <taxon>Spermatophyta</taxon>
        <taxon>Magnoliopsida</taxon>
        <taxon>eudicotyledons</taxon>
        <taxon>Gunneridae</taxon>
        <taxon>Pentapetalae</taxon>
        <taxon>asterids</taxon>
        <taxon>campanulids</taxon>
        <taxon>Asterales</taxon>
        <taxon>Asteraceae</taxon>
        <taxon>Cichorioideae</taxon>
        <taxon>Cichorieae</taxon>
        <taxon>Lactucinae</taxon>
        <taxon>Lactuca</taxon>
    </lineage>
</organism>
<feature type="domain" description="BZIP" evidence="5">
    <location>
        <begin position="69"/>
        <end position="116"/>
    </location>
</feature>
<dbReference type="Pfam" id="PF07716">
    <property type="entry name" value="bZIP_2"/>
    <property type="match status" value="1"/>
</dbReference>
<dbReference type="InterPro" id="IPR004827">
    <property type="entry name" value="bZIP"/>
</dbReference>
<dbReference type="GO" id="GO:0045893">
    <property type="term" value="P:positive regulation of DNA-templated transcription"/>
    <property type="evidence" value="ECO:0007669"/>
    <property type="project" value="TreeGrafter"/>
</dbReference>
<sequence>MPKKMKNAYEMTLNDDNTLSPIMKSQPVMFSGQTSNVGATRTSVRSSSAALDAAIEHEIRMGTLDPNMDKKAMRRIISNRYAAKKSHDKMINKMHELEKNRKDLENTIATLQPQIEHESQLLSHLRIENQLLAQQLHFHIDLNHKKEAQIAEKTMERQWLRGLLNMQVQQQPGNGGTDVFDLQDFDPNNFPYVSKSQPY</sequence>
<evidence type="ECO:0000259" key="5">
    <source>
        <dbReference type="Pfam" id="PF07716"/>
    </source>
</evidence>
<evidence type="ECO:0000256" key="4">
    <source>
        <dbReference type="SAM" id="Coils"/>
    </source>
</evidence>
<evidence type="ECO:0000313" key="6">
    <source>
        <dbReference type="EMBL" id="CAI9301021.1"/>
    </source>
</evidence>
<reference evidence="6" key="1">
    <citation type="submission" date="2023-04" db="EMBL/GenBank/DDBJ databases">
        <authorList>
            <person name="Vijverberg K."/>
            <person name="Xiong W."/>
            <person name="Schranz E."/>
        </authorList>
    </citation>
    <scope>NUCLEOTIDE SEQUENCE</scope>
</reference>
<keyword evidence="2" id="KW-0804">Transcription</keyword>
<evidence type="ECO:0000256" key="2">
    <source>
        <dbReference type="ARBA" id="ARBA00023163"/>
    </source>
</evidence>
<gene>
    <name evidence="6" type="ORF">LSALG_LOCUS39610</name>
</gene>
<dbReference type="EMBL" id="OX465085">
    <property type="protein sequence ID" value="CAI9301021.1"/>
    <property type="molecule type" value="Genomic_DNA"/>
</dbReference>
<keyword evidence="3" id="KW-0539">Nucleus</keyword>
<evidence type="ECO:0000313" key="7">
    <source>
        <dbReference type="Proteomes" id="UP001177003"/>
    </source>
</evidence>
<keyword evidence="4" id="KW-0175">Coiled coil</keyword>
<evidence type="ECO:0000256" key="1">
    <source>
        <dbReference type="ARBA" id="ARBA00023015"/>
    </source>
</evidence>
<dbReference type="InterPro" id="IPR052483">
    <property type="entry name" value="bZIP_transcription_regulators"/>
</dbReference>
<dbReference type="GO" id="GO:0003677">
    <property type="term" value="F:DNA binding"/>
    <property type="evidence" value="ECO:0007669"/>
    <property type="project" value="TreeGrafter"/>
</dbReference>
<proteinExistence type="predicted"/>
<dbReference type="PANTHER" id="PTHR46391">
    <property type="entry name" value="BASIC LEUCINE ZIPPER 34"/>
    <property type="match status" value="1"/>
</dbReference>
<feature type="coiled-coil region" evidence="4">
    <location>
        <begin position="87"/>
        <end position="114"/>
    </location>
</feature>
<keyword evidence="7" id="KW-1185">Reference proteome</keyword>
<dbReference type="Proteomes" id="UP001177003">
    <property type="component" value="Chromosome 9"/>
</dbReference>
<dbReference type="InterPro" id="IPR046347">
    <property type="entry name" value="bZIP_sf"/>
</dbReference>
<accession>A0AA35ZZF9</accession>
<keyword evidence="1" id="KW-0805">Transcription regulation</keyword>
<evidence type="ECO:0000256" key="3">
    <source>
        <dbReference type="ARBA" id="ARBA00023242"/>
    </source>
</evidence>
<dbReference type="PANTHER" id="PTHR46391:SF17">
    <property type="entry name" value="BASIC LEUCINE ZIPPER 19-LIKE"/>
    <property type="match status" value="1"/>
</dbReference>
<dbReference type="SUPFAM" id="SSF57959">
    <property type="entry name" value="Leucine zipper domain"/>
    <property type="match status" value="1"/>
</dbReference>
<dbReference type="AlphaFoldDB" id="A0AA35ZZF9"/>